<dbReference type="STRING" id="115783.SAMN02745119_01769"/>
<gene>
    <name evidence="2" type="ORF">SAMN02745119_01769</name>
</gene>
<dbReference type="AlphaFoldDB" id="A0A1T4NXB9"/>
<dbReference type="Gene3D" id="3.40.50.850">
    <property type="entry name" value="Isochorismatase-like"/>
    <property type="match status" value="1"/>
</dbReference>
<accession>A0A1T4NXB9</accession>
<evidence type="ECO:0000313" key="3">
    <source>
        <dbReference type="Proteomes" id="UP000190102"/>
    </source>
</evidence>
<dbReference type="EMBL" id="FUWR01000008">
    <property type="protein sequence ID" value="SJZ83879.1"/>
    <property type="molecule type" value="Genomic_DNA"/>
</dbReference>
<dbReference type="InterPro" id="IPR000868">
    <property type="entry name" value="Isochorismatase-like_dom"/>
</dbReference>
<proteinExistence type="predicted"/>
<sequence>MTTTRQRFFLDATDSVLVVIDVQERLCRAMDPQVLAGLTASTAVLLESAAELQVPVVITEQYVKGLGETLSELQEKAVTAPRLEKMTFSCCGSGEFVEAIRNSGRRQIVITGMETHVCVLQTVIELLDAGYTVHLVQDAVMSRSEQNKQAAIGMMQQAGAVITCTESVLFQWLKAAGTDSFKKLSKLVK</sequence>
<dbReference type="PANTHER" id="PTHR14119">
    <property type="entry name" value="HYDROLASE"/>
    <property type="match status" value="1"/>
</dbReference>
<dbReference type="Pfam" id="PF00857">
    <property type="entry name" value="Isochorismatase"/>
    <property type="match status" value="1"/>
</dbReference>
<dbReference type="CDD" id="cd01012">
    <property type="entry name" value="YcaC_related"/>
    <property type="match status" value="1"/>
</dbReference>
<dbReference type="InterPro" id="IPR036380">
    <property type="entry name" value="Isochorismatase-like_sf"/>
</dbReference>
<name>A0A1T4NXB9_9BACT</name>
<dbReference type="OrthoDB" id="9796958at2"/>
<dbReference type="InterPro" id="IPR050993">
    <property type="entry name" value="Isochorismatase_domain"/>
</dbReference>
<organism evidence="2 3">
    <name type="scientific">Trichlorobacter thiogenes</name>
    <dbReference type="NCBI Taxonomy" id="115783"/>
    <lineage>
        <taxon>Bacteria</taxon>
        <taxon>Pseudomonadati</taxon>
        <taxon>Thermodesulfobacteriota</taxon>
        <taxon>Desulfuromonadia</taxon>
        <taxon>Geobacterales</taxon>
        <taxon>Geobacteraceae</taxon>
        <taxon>Trichlorobacter</taxon>
    </lineage>
</organism>
<evidence type="ECO:0000313" key="2">
    <source>
        <dbReference type="EMBL" id="SJZ83879.1"/>
    </source>
</evidence>
<evidence type="ECO:0000259" key="1">
    <source>
        <dbReference type="Pfam" id="PF00857"/>
    </source>
</evidence>
<protein>
    <submittedName>
        <fullName evidence="2">Nicotinamidase-related amidase</fullName>
    </submittedName>
</protein>
<dbReference type="PANTHER" id="PTHR14119:SF3">
    <property type="entry name" value="ISOCHORISMATASE DOMAIN-CONTAINING PROTEIN 2"/>
    <property type="match status" value="1"/>
</dbReference>
<feature type="domain" description="Isochorismatase-like" evidence="1">
    <location>
        <begin position="15"/>
        <end position="166"/>
    </location>
</feature>
<dbReference type="Proteomes" id="UP000190102">
    <property type="component" value="Unassembled WGS sequence"/>
</dbReference>
<reference evidence="3" key="1">
    <citation type="submission" date="2017-02" db="EMBL/GenBank/DDBJ databases">
        <authorList>
            <person name="Varghese N."/>
            <person name="Submissions S."/>
        </authorList>
    </citation>
    <scope>NUCLEOTIDE SEQUENCE [LARGE SCALE GENOMIC DNA]</scope>
    <source>
        <strain evidence="3">ATCC BAA-34</strain>
    </source>
</reference>
<keyword evidence="3" id="KW-1185">Reference proteome</keyword>
<dbReference type="SUPFAM" id="SSF52499">
    <property type="entry name" value="Isochorismatase-like hydrolases"/>
    <property type="match status" value="1"/>
</dbReference>
<dbReference type="RefSeq" id="WP_078790069.1">
    <property type="nucleotide sequence ID" value="NZ_FUWR01000008.1"/>
</dbReference>